<feature type="compositionally biased region" description="Basic residues" evidence="1">
    <location>
        <begin position="36"/>
        <end position="47"/>
    </location>
</feature>
<feature type="region of interest" description="Disordered" evidence="1">
    <location>
        <begin position="1"/>
        <end position="52"/>
    </location>
</feature>
<feature type="compositionally biased region" description="Low complexity" evidence="1">
    <location>
        <begin position="75"/>
        <end position="111"/>
    </location>
</feature>
<protein>
    <recommendedName>
        <fullName evidence="4">MHC class I antigen</fullName>
    </recommendedName>
</protein>
<feature type="non-terminal residue" evidence="2">
    <location>
        <position position="1"/>
    </location>
</feature>
<feature type="compositionally biased region" description="Basic residues" evidence="1">
    <location>
        <begin position="1"/>
        <end position="24"/>
    </location>
</feature>
<proteinExistence type="predicted"/>
<gene>
    <name evidence="2" type="ORF">SPARVUS_LOCUS2543697</name>
</gene>
<evidence type="ECO:0000313" key="2">
    <source>
        <dbReference type="EMBL" id="CAI9544760.1"/>
    </source>
</evidence>
<evidence type="ECO:0000313" key="3">
    <source>
        <dbReference type="Proteomes" id="UP001162483"/>
    </source>
</evidence>
<feature type="region of interest" description="Disordered" evidence="1">
    <location>
        <begin position="67"/>
        <end position="111"/>
    </location>
</feature>
<sequence length="146" mass="15859">GGRRTPRRRDRSRTLRRSGGRRTPRRNDRSQAPRRGGGHRVTRHNRGLRVNWDDRWALGQTLDRLAGQRASGHQASGHFGSTAGTASSGKAAVGSESTGTTVSTGSSGMTAGHWVTSRHQVIWLDSGAPVHQVPDHLDQQRASSQL</sequence>
<reference evidence="2" key="1">
    <citation type="submission" date="2023-05" db="EMBL/GenBank/DDBJ databases">
        <authorList>
            <person name="Stuckert A."/>
        </authorList>
    </citation>
    <scope>NUCLEOTIDE SEQUENCE</scope>
</reference>
<dbReference type="EMBL" id="CATNWA010003194">
    <property type="protein sequence ID" value="CAI9544760.1"/>
    <property type="molecule type" value="Genomic_DNA"/>
</dbReference>
<evidence type="ECO:0000256" key="1">
    <source>
        <dbReference type="SAM" id="MobiDB-lite"/>
    </source>
</evidence>
<organism evidence="2 3">
    <name type="scientific">Staurois parvus</name>
    <dbReference type="NCBI Taxonomy" id="386267"/>
    <lineage>
        <taxon>Eukaryota</taxon>
        <taxon>Metazoa</taxon>
        <taxon>Chordata</taxon>
        <taxon>Craniata</taxon>
        <taxon>Vertebrata</taxon>
        <taxon>Euteleostomi</taxon>
        <taxon>Amphibia</taxon>
        <taxon>Batrachia</taxon>
        <taxon>Anura</taxon>
        <taxon>Neobatrachia</taxon>
        <taxon>Ranoidea</taxon>
        <taxon>Ranidae</taxon>
        <taxon>Staurois</taxon>
    </lineage>
</organism>
<dbReference type="Proteomes" id="UP001162483">
    <property type="component" value="Unassembled WGS sequence"/>
</dbReference>
<name>A0ABN9BAZ0_9NEOB</name>
<keyword evidence="3" id="KW-1185">Reference proteome</keyword>
<comment type="caution">
    <text evidence="2">The sequence shown here is derived from an EMBL/GenBank/DDBJ whole genome shotgun (WGS) entry which is preliminary data.</text>
</comment>
<evidence type="ECO:0008006" key="4">
    <source>
        <dbReference type="Google" id="ProtNLM"/>
    </source>
</evidence>
<accession>A0ABN9BAZ0</accession>
<feature type="non-terminal residue" evidence="2">
    <location>
        <position position="146"/>
    </location>
</feature>